<dbReference type="AlphaFoldDB" id="A0A6J4TYE8"/>
<organism evidence="2">
    <name type="scientific">uncultured Thermomicrobiales bacterium</name>
    <dbReference type="NCBI Taxonomy" id="1645740"/>
    <lineage>
        <taxon>Bacteria</taxon>
        <taxon>Pseudomonadati</taxon>
        <taxon>Thermomicrobiota</taxon>
        <taxon>Thermomicrobia</taxon>
        <taxon>Thermomicrobiales</taxon>
        <taxon>environmental samples</taxon>
    </lineage>
</organism>
<accession>A0A6J4TYE8</accession>
<feature type="non-terminal residue" evidence="2">
    <location>
        <position position="1"/>
    </location>
</feature>
<reference evidence="2" key="1">
    <citation type="submission" date="2020-02" db="EMBL/GenBank/DDBJ databases">
        <authorList>
            <person name="Meier V. D."/>
        </authorList>
    </citation>
    <scope>NUCLEOTIDE SEQUENCE</scope>
    <source>
        <strain evidence="2">AVDCRST_MAG49</strain>
    </source>
</reference>
<protein>
    <submittedName>
        <fullName evidence="2">Uncharacterized protein</fullName>
    </submittedName>
</protein>
<proteinExistence type="predicted"/>
<sequence length="74" mass="7765">GGTSRARHCCSRDHQAESADAAGGHGRVIPRTHRRGTGDCGLPPDVAGPRGTRGIRRTADLGRRADLGGRRVVL</sequence>
<feature type="non-terminal residue" evidence="2">
    <location>
        <position position="74"/>
    </location>
</feature>
<dbReference type="EMBL" id="CADCWG010000009">
    <property type="protein sequence ID" value="CAA9534018.1"/>
    <property type="molecule type" value="Genomic_DNA"/>
</dbReference>
<gene>
    <name evidence="2" type="ORF">AVDCRST_MAG49-115</name>
</gene>
<feature type="region of interest" description="Disordered" evidence="1">
    <location>
        <begin position="1"/>
        <end position="54"/>
    </location>
</feature>
<evidence type="ECO:0000313" key="2">
    <source>
        <dbReference type="EMBL" id="CAA9534018.1"/>
    </source>
</evidence>
<evidence type="ECO:0000256" key="1">
    <source>
        <dbReference type="SAM" id="MobiDB-lite"/>
    </source>
</evidence>
<name>A0A6J4TYE8_9BACT</name>